<evidence type="ECO:0008006" key="3">
    <source>
        <dbReference type="Google" id="ProtNLM"/>
    </source>
</evidence>
<sequence length="185" mass="20287">MFAKEVEIRLPARRSWVTFQPDDIDTTTVSATIPSFTTAKILVHFKGKFDKKVTKTTDSVCKIENAILRGSYNCSQAARANISCTILGKDTMTTIQCDHQYFTVPCSCEGAPSTLLLRFTTARVRQMCDVSCGSNSTTFELTGILQWTRTIQGSPLRVIKGESAVAIDKKSGSSTPSVDVDKTMN</sequence>
<evidence type="ECO:0000313" key="2">
    <source>
        <dbReference type="Proteomes" id="UP000054495"/>
    </source>
</evidence>
<reference evidence="1 2" key="1">
    <citation type="submission" date="2013-05" db="EMBL/GenBank/DDBJ databases">
        <title>Draft genome of the parasitic nematode Anyclostoma ceylanicum.</title>
        <authorList>
            <person name="Mitreva M."/>
        </authorList>
    </citation>
    <scope>NUCLEOTIDE SEQUENCE [LARGE SCALE GENOMIC DNA]</scope>
</reference>
<organism evidence="1 2">
    <name type="scientific">Ancylostoma ceylanicum</name>
    <dbReference type="NCBI Taxonomy" id="53326"/>
    <lineage>
        <taxon>Eukaryota</taxon>
        <taxon>Metazoa</taxon>
        <taxon>Ecdysozoa</taxon>
        <taxon>Nematoda</taxon>
        <taxon>Chromadorea</taxon>
        <taxon>Rhabditida</taxon>
        <taxon>Rhabditina</taxon>
        <taxon>Rhabditomorpha</taxon>
        <taxon>Strongyloidea</taxon>
        <taxon>Ancylostomatidae</taxon>
        <taxon>Ancylostomatinae</taxon>
        <taxon>Ancylostoma</taxon>
    </lineage>
</organism>
<name>A0A0D6LFC3_9BILA</name>
<keyword evidence="2" id="KW-1185">Reference proteome</keyword>
<evidence type="ECO:0000313" key="1">
    <source>
        <dbReference type="EMBL" id="EPB68641.1"/>
    </source>
</evidence>
<proteinExistence type="predicted"/>
<dbReference type="Proteomes" id="UP000054495">
    <property type="component" value="Unassembled WGS sequence"/>
</dbReference>
<dbReference type="EMBL" id="KE125404">
    <property type="protein sequence ID" value="EPB68641.1"/>
    <property type="molecule type" value="Genomic_DNA"/>
</dbReference>
<dbReference type="AlphaFoldDB" id="A0A0D6LFC3"/>
<dbReference type="Gene3D" id="2.60.40.3770">
    <property type="match status" value="1"/>
</dbReference>
<accession>A0A0D6LFC3</accession>
<gene>
    <name evidence="1" type="ORF">ANCCEY_12270</name>
</gene>
<protein>
    <recommendedName>
        <fullName evidence="3">Phlebovirus glycoprotein G2 fusion domain-containing protein</fullName>
    </recommendedName>
</protein>